<keyword evidence="5 7" id="KW-0627">Porphyrin biosynthesis</keyword>
<feature type="binding site" evidence="7">
    <location>
        <position position="213"/>
    </location>
    <ligand>
        <name>Fe(2+)</name>
        <dbReference type="ChEBI" id="CHEBI:29033"/>
    </ligand>
</feature>
<dbReference type="EMBL" id="JAGIOC010000001">
    <property type="protein sequence ID" value="MBP2407585.1"/>
    <property type="molecule type" value="Genomic_DNA"/>
</dbReference>
<comment type="function">
    <text evidence="7">Involved in coproporphyrin-dependent heme b biosynthesis. Catalyzes the insertion of ferrous iron into coproporphyrin III to form Fe-coproporphyrin III.</text>
</comment>
<dbReference type="InterPro" id="IPR033644">
    <property type="entry name" value="Ferrochelatase_C"/>
</dbReference>
<gene>
    <name evidence="7" type="primary">cpfC</name>
    <name evidence="10" type="ORF">JOF44_000488</name>
</gene>
<dbReference type="InterPro" id="IPR001015">
    <property type="entry name" value="Ferrochelatase"/>
</dbReference>
<comment type="caution">
    <text evidence="7">Lacks conserved residue(s) required for the propagation of feature annotation.</text>
</comment>
<dbReference type="Gene3D" id="3.40.50.1400">
    <property type="match status" value="2"/>
</dbReference>
<dbReference type="RefSeq" id="WP_209886964.1">
    <property type="nucleotide sequence ID" value="NZ_BAAAJV010000011.1"/>
</dbReference>
<evidence type="ECO:0000256" key="3">
    <source>
        <dbReference type="ARBA" id="ARBA00023133"/>
    </source>
</evidence>
<dbReference type="GO" id="GO:0016829">
    <property type="term" value="F:lyase activity"/>
    <property type="evidence" value="ECO:0007669"/>
    <property type="project" value="UniProtKB-KW"/>
</dbReference>
<evidence type="ECO:0000256" key="1">
    <source>
        <dbReference type="ARBA" id="ARBA00004744"/>
    </source>
</evidence>
<comment type="pathway">
    <text evidence="1 7">Porphyrin-containing compound metabolism; protoheme biosynthesis.</text>
</comment>
<evidence type="ECO:0000313" key="11">
    <source>
        <dbReference type="Proteomes" id="UP000698222"/>
    </source>
</evidence>
<keyword evidence="7" id="KW-0479">Metal-binding</keyword>
<evidence type="ECO:0000256" key="6">
    <source>
        <dbReference type="ARBA" id="ARBA00024536"/>
    </source>
</evidence>
<evidence type="ECO:0000256" key="7">
    <source>
        <dbReference type="HAMAP-Rule" id="MF_00323"/>
    </source>
</evidence>
<protein>
    <recommendedName>
        <fullName evidence="7">Coproporphyrin III ferrochelatase</fullName>
        <ecNumber evidence="7">4.99.1.9</ecNumber>
    </recommendedName>
</protein>
<name>A0ABS4YGE5_9MICO</name>
<comment type="similarity">
    <text evidence="7 8">Belongs to the ferrochelatase family.</text>
</comment>
<keyword evidence="11" id="KW-1185">Reference proteome</keyword>
<accession>A0ABS4YGE5</accession>
<feature type="region of interest" description="Disordered" evidence="9">
    <location>
        <begin position="1"/>
        <end position="21"/>
    </location>
</feature>
<dbReference type="InterPro" id="IPR033659">
    <property type="entry name" value="Ferrochelatase_N"/>
</dbReference>
<keyword evidence="7" id="KW-0963">Cytoplasm</keyword>
<dbReference type="Pfam" id="PF00762">
    <property type="entry name" value="Ferrochelatase"/>
    <property type="match status" value="1"/>
</dbReference>
<evidence type="ECO:0000256" key="4">
    <source>
        <dbReference type="ARBA" id="ARBA00023239"/>
    </source>
</evidence>
<feature type="binding site" evidence="7">
    <location>
        <position position="320"/>
    </location>
    <ligand>
        <name>Fe(2+)</name>
        <dbReference type="ChEBI" id="CHEBI:29033"/>
    </ligand>
</feature>
<dbReference type="HAMAP" id="MF_00323">
    <property type="entry name" value="Ferrochelatase"/>
    <property type="match status" value="1"/>
</dbReference>
<dbReference type="CDD" id="cd00419">
    <property type="entry name" value="Ferrochelatase_C"/>
    <property type="match status" value="1"/>
</dbReference>
<keyword evidence="2 7" id="KW-0408">Iron</keyword>
<dbReference type="PANTHER" id="PTHR11108:SF1">
    <property type="entry name" value="FERROCHELATASE, MITOCHONDRIAL"/>
    <property type="match status" value="1"/>
</dbReference>
<feature type="binding site" evidence="7">
    <location>
        <position position="150"/>
    </location>
    <ligand>
        <name>Fe-coproporphyrin III</name>
        <dbReference type="ChEBI" id="CHEBI:68438"/>
    </ligand>
</feature>
<keyword evidence="3 7" id="KW-0350">Heme biosynthesis</keyword>
<evidence type="ECO:0000256" key="9">
    <source>
        <dbReference type="SAM" id="MobiDB-lite"/>
    </source>
</evidence>
<comment type="subcellular location">
    <subcellularLocation>
        <location evidence="7">Cytoplasm</location>
    </subcellularLocation>
</comment>
<comment type="caution">
    <text evidence="10">The sequence shown here is derived from an EMBL/GenBank/DDBJ whole genome shotgun (WGS) entry which is preliminary data.</text>
</comment>
<dbReference type="Proteomes" id="UP000698222">
    <property type="component" value="Unassembled WGS sequence"/>
</dbReference>
<dbReference type="NCBIfam" id="TIGR00109">
    <property type="entry name" value="hemH"/>
    <property type="match status" value="1"/>
</dbReference>
<proteinExistence type="inferred from homology"/>
<dbReference type="EC" id="4.99.1.9" evidence="7"/>
<sequence>MTHHLSTTDLRAEVGDDTCSDPRQRRAAARDYDAILLASFGGPESHEDVLPFLRNVTRGRGIPDERLVEVGEHYTALGGRSPINDQNRALIDALRAELDARGIDLPVYWGNRNWEPSMSRAVRELHEDGHHEVLGIATSAYSSYSSCRQYREDFGRALEETGLLGSLRIDKTRPYFNHPGFLAPMTDGIRGALKDLESEGHDRSRIRILFSTHSIPDVMADASGPAEERTAGPVRWYVAQHEAACRYLMESVPDGETRDTVTGGAPADLSWELVYQSRSGPPQVPWLEPDINDVIARIGRSGSHDAVIVVPVGFVSDHVEVIWDLDTEARRSAEQRHLAFRRVSTSGTDPRFVAALADLVEERTIAGSPRRTVTEFGATPDVCGTACCLSGSSRVATVPTTSALDSDQDLREFRARARQDGEQR</sequence>
<dbReference type="SUPFAM" id="SSF53800">
    <property type="entry name" value="Chelatase"/>
    <property type="match status" value="1"/>
</dbReference>
<feature type="compositionally biased region" description="Basic and acidic residues" evidence="9">
    <location>
        <begin position="10"/>
        <end position="21"/>
    </location>
</feature>
<feature type="binding site" evidence="7">
    <location>
        <position position="81"/>
    </location>
    <ligand>
        <name>Fe-coproporphyrin III</name>
        <dbReference type="ChEBI" id="CHEBI:68438"/>
    </ligand>
</feature>
<dbReference type="CDD" id="cd03411">
    <property type="entry name" value="Ferrochelatase_N"/>
    <property type="match status" value="1"/>
</dbReference>
<organism evidence="10 11">
    <name type="scientific">Brachybacterium fresconis</name>
    <dbReference type="NCBI Taxonomy" id="173363"/>
    <lineage>
        <taxon>Bacteria</taxon>
        <taxon>Bacillati</taxon>
        <taxon>Actinomycetota</taxon>
        <taxon>Actinomycetes</taxon>
        <taxon>Micrococcales</taxon>
        <taxon>Dermabacteraceae</taxon>
        <taxon>Brachybacterium</taxon>
    </lineage>
</organism>
<evidence type="ECO:0000256" key="2">
    <source>
        <dbReference type="ARBA" id="ARBA00023004"/>
    </source>
</evidence>
<evidence type="ECO:0000313" key="10">
    <source>
        <dbReference type="EMBL" id="MBP2407585.1"/>
    </source>
</evidence>
<comment type="catalytic activity">
    <reaction evidence="6">
        <text>Fe-coproporphyrin III + 2 H(+) = coproporphyrin III + Fe(2+)</text>
        <dbReference type="Rhea" id="RHEA:49572"/>
        <dbReference type="ChEBI" id="CHEBI:15378"/>
        <dbReference type="ChEBI" id="CHEBI:29033"/>
        <dbReference type="ChEBI" id="CHEBI:68438"/>
        <dbReference type="ChEBI" id="CHEBI:131725"/>
        <dbReference type="EC" id="4.99.1.9"/>
    </reaction>
    <physiologicalReaction direction="right-to-left" evidence="6">
        <dbReference type="Rhea" id="RHEA:49574"/>
    </physiologicalReaction>
</comment>
<evidence type="ECO:0000256" key="5">
    <source>
        <dbReference type="ARBA" id="ARBA00023244"/>
    </source>
</evidence>
<dbReference type="PANTHER" id="PTHR11108">
    <property type="entry name" value="FERROCHELATASE"/>
    <property type="match status" value="1"/>
</dbReference>
<keyword evidence="4 7" id="KW-0456">Lyase</keyword>
<evidence type="ECO:0000256" key="8">
    <source>
        <dbReference type="RuleBase" id="RU004185"/>
    </source>
</evidence>
<reference evidence="10 11" key="1">
    <citation type="submission" date="2021-03" db="EMBL/GenBank/DDBJ databases">
        <title>Sequencing the genomes of 1000 actinobacteria strains.</title>
        <authorList>
            <person name="Klenk H.-P."/>
        </authorList>
    </citation>
    <scope>NUCLEOTIDE SEQUENCE [LARGE SCALE GENOMIC DNA]</scope>
    <source>
        <strain evidence="10 11">DSM 14564</strain>
    </source>
</reference>
<dbReference type="NCBIfam" id="NF000689">
    <property type="entry name" value="PRK00035.2-1"/>
    <property type="match status" value="1"/>
</dbReference>